<proteinExistence type="predicted"/>
<evidence type="ECO:0000313" key="3">
    <source>
        <dbReference type="Proteomes" id="UP000198287"/>
    </source>
</evidence>
<dbReference type="AlphaFoldDB" id="A0A226DMR6"/>
<sequence>MPFRKHFGMNRNVPSRPDSSSRLAGRDYHVPWEGRRPHPKFKNLFTSLKNTNFLSSSSKILQFSLQFFLIGILACSSSVLSYPDVYILNATLPIAFTYTTAEYVGGNQIYIIGGETSESTTLDTVFRFNITDETTTLVGHLPGFASTGGCAFVPSEDVILYMGGGFWIPDLVRISLNRSGDSISSTIEGNLGSNHLMFTRLAWDAIRRQGYILGKPYYENPGQGFYRYDASIENVQERLQLLGDVWPWDVANAASFYDSVTDKVYFLGGIKWRGQERLDTIYEWDPVNETLTLLQERLPLQETDGKLIWDQETGTAWIFHDSNAWTTRGNAPNLGQIEAPVLMFFKPTTREVGSLLLEHFLDHSATRFGMAWVPELKRIYMFGGNSQNWGAYATDRIQYIQL</sequence>
<dbReference type="SUPFAM" id="SSF50965">
    <property type="entry name" value="Galactose oxidase, central domain"/>
    <property type="match status" value="1"/>
</dbReference>
<accession>A0A226DMR6</accession>
<comment type="caution">
    <text evidence="2">The sequence shown here is derived from an EMBL/GenBank/DDBJ whole genome shotgun (WGS) entry which is preliminary data.</text>
</comment>
<dbReference type="InterPro" id="IPR011043">
    <property type="entry name" value="Gal_Oxase/kelch_b-propeller"/>
</dbReference>
<protein>
    <submittedName>
        <fullName evidence="2">Uncharacterized protein</fullName>
    </submittedName>
</protein>
<name>A0A226DMR6_FOLCA</name>
<reference evidence="2 3" key="1">
    <citation type="submission" date="2015-12" db="EMBL/GenBank/DDBJ databases">
        <title>The genome of Folsomia candida.</title>
        <authorList>
            <person name="Faddeeva A."/>
            <person name="Derks M.F."/>
            <person name="Anvar Y."/>
            <person name="Smit S."/>
            <person name="Van Straalen N."/>
            <person name="Roelofs D."/>
        </authorList>
    </citation>
    <scope>NUCLEOTIDE SEQUENCE [LARGE SCALE GENOMIC DNA]</scope>
    <source>
        <strain evidence="2 3">VU population</strain>
        <tissue evidence="2">Whole body</tissue>
    </source>
</reference>
<evidence type="ECO:0000313" key="2">
    <source>
        <dbReference type="EMBL" id="OXA46835.1"/>
    </source>
</evidence>
<keyword evidence="3" id="KW-1185">Reference proteome</keyword>
<dbReference type="Gene3D" id="2.120.10.80">
    <property type="entry name" value="Kelch-type beta propeller"/>
    <property type="match status" value="1"/>
</dbReference>
<dbReference type="EMBL" id="LNIX01000014">
    <property type="protein sequence ID" value="OXA46835.1"/>
    <property type="molecule type" value="Genomic_DNA"/>
</dbReference>
<evidence type="ECO:0000256" key="1">
    <source>
        <dbReference type="SAM" id="MobiDB-lite"/>
    </source>
</evidence>
<feature type="region of interest" description="Disordered" evidence="1">
    <location>
        <begin position="1"/>
        <end position="24"/>
    </location>
</feature>
<dbReference type="Proteomes" id="UP000198287">
    <property type="component" value="Unassembled WGS sequence"/>
</dbReference>
<dbReference type="InterPro" id="IPR015915">
    <property type="entry name" value="Kelch-typ_b-propeller"/>
</dbReference>
<dbReference type="SUPFAM" id="SSF117281">
    <property type="entry name" value="Kelch motif"/>
    <property type="match status" value="1"/>
</dbReference>
<organism evidence="2 3">
    <name type="scientific">Folsomia candida</name>
    <name type="common">Springtail</name>
    <dbReference type="NCBI Taxonomy" id="158441"/>
    <lineage>
        <taxon>Eukaryota</taxon>
        <taxon>Metazoa</taxon>
        <taxon>Ecdysozoa</taxon>
        <taxon>Arthropoda</taxon>
        <taxon>Hexapoda</taxon>
        <taxon>Collembola</taxon>
        <taxon>Entomobryomorpha</taxon>
        <taxon>Isotomoidea</taxon>
        <taxon>Isotomidae</taxon>
        <taxon>Proisotominae</taxon>
        <taxon>Folsomia</taxon>
    </lineage>
</organism>
<gene>
    <name evidence="2" type="ORF">Fcan01_18302</name>
</gene>